<evidence type="ECO:0000313" key="2">
    <source>
        <dbReference type="EMBL" id="SFR58215.1"/>
    </source>
</evidence>
<evidence type="ECO:0000313" key="3">
    <source>
        <dbReference type="Proteomes" id="UP000198531"/>
    </source>
</evidence>
<dbReference type="InterPro" id="IPR054834">
    <property type="entry name" value="SAMP1_3"/>
</dbReference>
<dbReference type="RefSeq" id="WP_089808141.1">
    <property type="nucleotide sequence ID" value="NZ_FOYT01000002.1"/>
</dbReference>
<dbReference type="GO" id="GO:0006777">
    <property type="term" value="P:Mo-molybdopterin cofactor biosynthetic process"/>
    <property type="evidence" value="ECO:0007669"/>
    <property type="project" value="InterPro"/>
</dbReference>
<organism evidence="2 3">
    <name type="scientific">Halogeometricum rufum</name>
    <dbReference type="NCBI Taxonomy" id="553469"/>
    <lineage>
        <taxon>Archaea</taxon>
        <taxon>Methanobacteriati</taxon>
        <taxon>Methanobacteriota</taxon>
        <taxon>Stenosarchaea group</taxon>
        <taxon>Halobacteria</taxon>
        <taxon>Halobacteriales</taxon>
        <taxon>Haloferacaceae</taxon>
        <taxon>Halogeometricum</taxon>
    </lineage>
</organism>
<dbReference type="InterPro" id="IPR016155">
    <property type="entry name" value="Mopterin_synth/thiamin_S_b"/>
</dbReference>
<dbReference type="NCBIfam" id="TIGR01687">
    <property type="entry name" value="moaD_arch"/>
    <property type="match status" value="1"/>
</dbReference>
<dbReference type="Gene3D" id="3.10.20.30">
    <property type="match status" value="1"/>
</dbReference>
<dbReference type="Proteomes" id="UP000198531">
    <property type="component" value="Unassembled WGS sequence"/>
</dbReference>
<evidence type="ECO:0000256" key="1">
    <source>
        <dbReference type="ARBA" id="ARBA00022741"/>
    </source>
</evidence>
<dbReference type="OrthoDB" id="98357at2157"/>
<dbReference type="InterPro" id="IPR012675">
    <property type="entry name" value="Beta-grasp_dom_sf"/>
</dbReference>
<name>A0A1I6HUU7_9EURY</name>
<proteinExistence type="predicted"/>
<dbReference type="PANTHER" id="PTHR33359">
    <property type="entry name" value="MOLYBDOPTERIN SYNTHASE SULFUR CARRIER SUBUNIT"/>
    <property type="match status" value="1"/>
</dbReference>
<sequence>MTTVRWRLFADLAEVAGARETTVTVGDDATVGDALDALLDGHDGLRVRVFEDDTLADHVNLLRNGDDASLSETVDDDDELALFPPVSGGAGRRRV</sequence>
<dbReference type="GO" id="GO:0000166">
    <property type="term" value="F:nucleotide binding"/>
    <property type="evidence" value="ECO:0007669"/>
    <property type="project" value="UniProtKB-KW"/>
</dbReference>
<accession>A0A1I6HUU7</accession>
<dbReference type="InterPro" id="IPR044672">
    <property type="entry name" value="MOCS2A"/>
</dbReference>
<dbReference type="PANTHER" id="PTHR33359:SF1">
    <property type="entry name" value="MOLYBDOPTERIN SYNTHASE SULFUR CARRIER SUBUNIT"/>
    <property type="match status" value="1"/>
</dbReference>
<gene>
    <name evidence="2" type="ORF">SAMN04487947_2534</name>
</gene>
<keyword evidence="3" id="KW-1185">Reference proteome</keyword>
<dbReference type="InterPro" id="IPR003749">
    <property type="entry name" value="ThiS/MoaD-like"/>
</dbReference>
<dbReference type="GO" id="GO:1990133">
    <property type="term" value="C:molybdopterin adenylyltransferase complex"/>
    <property type="evidence" value="ECO:0007669"/>
    <property type="project" value="TreeGrafter"/>
</dbReference>
<reference evidence="3" key="1">
    <citation type="submission" date="2016-10" db="EMBL/GenBank/DDBJ databases">
        <authorList>
            <person name="Varghese N."/>
            <person name="Submissions S."/>
        </authorList>
    </citation>
    <scope>NUCLEOTIDE SEQUENCE [LARGE SCALE GENOMIC DNA]</scope>
    <source>
        <strain evidence="3">CGMCC 1.7736</strain>
    </source>
</reference>
<dbReference type="SUPFAM" id="SSF54285">
    <property type="entry name" value="MoaD/ThiS"/>
    <property type="match status" value="1"/>
</dbReference>
<dbReference type="Pfam" id="PF02597">
    <property type="entry name" value="ThiS"/>
    <property type="match status" value="1"/>
</dbReference>
<dbReference type="InterPro" id="IPR010038">
    <property type="entry name" value="MoaD_arc-typ"/>
</dbReference>
<protein>
    <submittedName>
        <fullName evidence="2">Molybdopterin synthase sulfur carrier subunit</fullName>
    </submittedName>
</protein>
<dbReference type="AlphaFoldDB" id="A0A1I6HUU7"/>
<keyword evidence="1" id="KW-0547">Nucleotide-binding</keyword>
<dbReference type="STRING" id="553469.SAMN04487947_2534"/>
<dbReference type="EMBL" id="FOYT01000002">
    <property type="protein sequence ID" value="SFR58215.1"/>
    <property type="molecule type" value="Genomic_DNA"/>
</dbReference>
<dbReference type="NCBIfam" id="NF041918">
    <property type="entry name" value="SAMP1"/>
    <property type="match status" value="1"/>
</dbReference>